<keyword evidence="1 4" id="KW-0645">Protease</keyword>
<sequence length="304" mass="31054">MVSTLTQAIGGALAGELAALAERVRAGVVRITNGRGAGSGTIWHEDGLIVTNYHVVPGERARVTLTDGREFPGAVVSNLPERDLAVIRIEARGLPALPVGDSTALRVGEIVMAVGHPLGVPGAATLGIYSGTGPIEGQERGGRHFREAILADIELRPGNSGGPLVNARGETIGINAMVMGPRTALAVPSATVVRLIGGRARRILGVRVEPIATPRALAARLGIAQEAALILVDVAADSPADRAGLLPGDIVLAVDGHAIEEPGDLAWGLSEAPDGTPVTIRIVRGGAPREVTVEAEVRAVATAA</sequence>
<dbReference type="GO" id="GO:0006508">
    <property type="term" value="P:proteolysis"/>
    <property type="evidence" value="ECO:0007669"/>
    <property type="project" value="UniProtKB-KW"/>
</dbReference>
<evidence type="ECO:0000313" key="4">
    <source>
        <dbReference type="EMBL" id="CAA9589929.1"/>
    </source>
</evidence>
<dbReference type="InterPro" id="IPR036034">
    <property type="entry name" value="PDZ_sf"/>
</dbReference>
<reference evidence="4" key="1">
    <citation type="submission" date="2020-02" db="EMBL/GenBank/DDBJ databases">
        <authorList>
            <person name="Meier V. D."/>
        </authorList>
    </citation>
    <scope>NUCLEOTIDE SEQUENCE</scope>
    <source>
        <strain evidence="4">AVDCRST_MAG18</strain>
    </source>
</reference>
<dbReference type="Pfam" id="PF13180">
    <property type="entry name" value="PDZ_2"/>
    <property type="match status" value="1"/>
</dbReference>
<dbReference type="InterPro" id="IPR001940">
    <property type="entry name" value="Peptidase_S1C"/>
</dbReference>
<protein>
    <submittedName>
        <fullName evidence="4">HtrA protease/chaperone protein</fullName>
    </submittedName>
</protein>
<proteinExistence type="predicted"/>
<keyword evidence="2" id="KW-0378">Hydrolase</keyword>
<gene>
    <name evidence="4" type="ORF">AVDCRST_MAG18-4808</name>
</gene>
<dbReference type="AlphaFoldDB" id="A0A6J4VVW3"/>
<dbReference type="PANTHER" id="PTHR43343">
    <property type="entry name" value="PEPTIDASE S12"/>
    <property type="match status" value="1"/>
</dbReference>
<dbReference type="SUPFAM" id="SSF50494">
    <property type="entry name" value="Trypsin-like serine proteases"/>
    <property type="match status" value="1"/>
</dbReference>
<dbReference type="GO" id="GO:0004252">
    <property type="term" value="F:serine-type endopeptidase activity"/>
    <property type="evidence" value="ECO:0007669"/>
    <property type="project" value="InterPro"/>
</dbReference>
<dbReference type="Gene3D" id="2.30.42.10">
    <property type="match status" value="1"/>
</dbReference>
<dbReference type="PRINTS" id="PR00834">
    <property type="entry name" value="PROTEASES2C"/>
</dbReference>
<feature type="domain" description="PDZ" evidence="3">
    <location>
        <begin position="210"/>
        <end position="260"/>
    </location>
</feature>
<dbReference type="PANTHER" id="PTHR43343:SF3">
    <property type="entry name" value="PROTEASE DO-LIKE 8, CHLOROPLASTIC"/>
    <property type="match status" value="1"/>
</dbReference>
<accession>A0A6J4VVW3</accession>
<dbReference type="InterPro" id="IPR051201">
    <property type="entry name" value="Chloro_Bact_Ser_Proteases"/>
</dbReference>
<evidence type="ECO:0000256" key="2">
    <source>
        <dbReference type="ARBA" id="ARBA00022801"/>
    </source>
</evidence>
<organism evidence="4">
    <name type="scientific">uncultured Thermomicrobiales bacterium</name>
    <dbReference type="NCBI Taxonomy" id="1645740"/>
    <lineage>
        <taxon>Bacteria</taxon>
        <taxon>Pseudomonadati</taxon>
        <taxon>Thermomicrobiota</taxon>
        <taxon>Thermomicrobia</taxon>
        <taxon>Thermomicrobiales</taxon>
        <taxon>environmental samples</taxon>
    </lineage>
</organism>
<dbReference type="SMART" id="SM00228">
    <property type="entry name" value="PDZ"/>
    <property type="match status" value="1"/>
</dbReference>
<evidence type="ECO:0000259" key="3">
    <source>
        <dbReference type="PROSITE" id="PS50106"/>
    </source>
</evidence>
<dbReference type="SUPFAM" id="SSF50156">
    <property type="entry name" value="PDZ domain-like"/>
    <property type="match status" value="1"/>
</dbReference>
<dbReference type="PROSITE" id="PS50106">
    <property type="entry name" value="PDZ"/>
    <property type="match status" value="1"/>
</dbReference>
<dbReference type="EMBL" id="CADCWN010000386">
    <property type="protein sequence ID" value="CAA9589929.1"/>
    <property type="molecule type" value="Genomic_DNA"/>
</dbReference>
<dbReference type="InterPro" id="IPR001478">
    <property type="entry name" value="PDZ"/>
</dbReference>
<dbReference type="Gene3D" id="2.40.10.120">
    <property type="match status" value="1"/>
</dbReference>
<name>A0A6J4VVW3_9BACT</name>
<dbReference type="InterPro" id="IPR009003">
    <property type="entry name" value="Peptidase_S1_PA"/>
</dbReference>
<dbReference type="Pfam" id="PF13365">
    <property type="entry name" value="Trypsin_2"/>
    <property type="match status" value="1"/>
</dbReference>
<evidence type="ECO:0000256" key="1">
    <source>
        <dbReference type="ARBA" id="ARBA00022670"/>
    </source>
</evidence>